<protein>
    <submittedName>
        <fullName evidence="1">Putative RNA-binding protein with PIN domain</fullName>
    </submittedName>
</protein>
<dbReference type="EMBL" id="JACHGY010000001">
    <property type="protein sequence ID" value="MBB6428813.1"/>
    <property type="molecule type" value="Genomic_DNA"/>
</dbReference>
<keyword evidence="2" id="KW-1185">Reference proteome</keyword>
<dbReference type="RefSeq" id="WP_184676290.1">
    <property type="nucleotide sequence ID" value="NZ_JACHGY010000001.1"/>
</dbReference>
<dbReference type="Pfam" id="PF05991">
    <property type="entry name" value="NYN_YacP"/>
    <property type="match status" value="1"/>
</dbReference>
<accession>A0A7X0H3X0</accession>
<evidence type="ECO:0000313" key="2">
    <source>
        <dbReference type="Proteomes" id="UP000541810"/>
    </source>
</evidence>
<dbReference type="InterPro" id="IPR010298">
    <property type="entry name" value="YacP-like"/>
</dbReference>
<comment type="caution">
    <text evidence="1">The sequence shown here is derived from an EMBL/GenBank/DDBJ whole genome shotgun (WGS) entry which is preliminary data.</text>
</comment>
<proteinExistence type="predicted"/>
<gene>
    <name evidence="1" type="ORF">HNQ40_000619</name>
</gene>
<dbReference type="AlphaFoldDB" id="A0A7X0H3X0"/>
<name>A0A7X0H3X0_9BACT</name>
<evidence type="ECO:0000313" key="1">
    <source>
        <dbReference type="EMBL" id="MBB6428813.1"/>
    </source>
</evidence>
<reference evidence="1 2" key="1">
    <citation type="submission" date="2020-08" db="EMBL/GenBank/DDBJ databases">
        <title>Genomic Encyclopedia of Type Strains, Phase IV (KMG-IV): sequencing the most valuable type-strain genomes for metagenomic binning, comparative biology and taxonomic classification.</title>
        <authorList>
            <person name="Goeker M."/>
        </authorList>
    </citation>
    <scope>NUCLEOTIDE SEQUENCE [LARGE SCALE GENOMIC DNA]</scope>
    <source>
        <strain evidence="1 2">DSM 103725</strain>
    </source>
</reference>
<sequence length="162" mass="17796">MPLIIDCYNVLHVSMPPMLAGLSEAGLCHALVRTKWAASGQPITVVADGRPKPLGVEASPVAEVDLVYAGSHRSADDLIIDLINAHSAPRRLTVVSSDRVIRTAARRRRAKDLASEDFIDQLCDQLRKHAQGPPPLARPQFAPLPPELVQRWKKAFGFKEHD</sequence>
<organism evidence="1 2">
    <name type="scientific">Algisphaera agarilytica</name>
    <dbReference type="NCBI Taxonomy" id="1385975"/>
    <lineage>
        <taxon>Bacteria</taxon>
        <taxon>Pseudomonadati</taxon>
        <taxon>Planctomycetota</taxon>
        <taxon>Phycisphaerae</taxon>
        <taxon>Phycisphaerales</taxon>
        <taxon>Phycisphaeraceae</taxon>
        <taxon>Algisphaera</taxon>
    </lineage>
</organism>
<dbReference type="Proteomes" id="UP000541810">
    <property type="component" value="Unassembled WGS sequence"/>
</dbReference>